<dbReference type="OrthoDB" id="13288at2"/>
<reference evidence="2 3" key="1">
    <citation type="submission" date="2017-07" db="EMBL/GenBank/DDBJ databases">
        <title>Thauera sp. KNDSS-Mac4 genome sequence and assembly.</title>
        <authorList>
            <person name="Mayilraj S."/>
        </authorList>
    </citation>
    <scope>NUCLEOTIDE SEQUENCE [LARGE SCALE GENOMIC DNA]</scope>
    <source>
        <strain evidence="2 3">KNDSS-Mac4</strain>
    </source>
</reference>
<dbReference type="InterPro" id="IPR036397">
    <property type="entry name" value="RNaseH_sf"/>
</dbReference>
<dbReference type="EMBL" id="NOIH01000012">
    <property type="protein sequence ID" value="OYD53795.1"/>
    <property type="molecule type" value="Genomic_DNA"/>
</dbReference>
<gene>
    <name evidence="2" type="ORF">CGK74_11335</name>
</gene>
<dbReference type="InterPro" id="IPR012337">
    <property type="entry name" value="RNaseH-like_sf"/>
</dbReference>
<keyword evidence="2" id="KW-0269">Exonuclease</keyword>
<dbReference type="Pfam" id="PF10108">
    <property type="entry name" value="DNA_pol_B_exo2"/>
    <property type="match status" value="1"/>
</dbReference>
<dbReference type="Proteomes" id="UP000215181">
    <property type="component" value="Unassembled WGS sequence"/>
</dbReference>
<dbReference type="GO" id="GO:0003676">
    <property type="term" value="F:nucleic acid binding"/>
    <property type="evidence" value="ECO:0007669"/>
    <property type="project" value="InterPro"/>
</dbReference>
<name>A0A235EZE1_9RHOO</name>
<dbReference type="CDD" id="cd05782">
    <property type="entry name" value="DNA_polB_like1_exo"/>
    <property type="match status" value="1"/>
</dbReference>
<dbReference type="InterPro" id="IPR019288">
    <property type="entry name" value="3'-5'_exonuclease_PolB-like"/>
</dbReference>
<accession>A0A235EZE1</accession>
<keyword evidence="2" id="KW-0378">Hydrolase</keyword>
<feature type="domain" description="Predicted 3'-5' exonuclease PolB-like" evidence="1">
    <location>
        <begin position="59"/>
        <end position="272"/>
    </location>
</feature>
<evidence type="ECO:0000313" key="3">
    <source>
        <dbReference type="Proteomes" id="UP000215181"/>
    </source>
</evidence>
<protein>
    <submittedName>
        <fullName evidence="2">3'-5' exonuclease</fullName>
    </submittedName>
</protein>
<keyword evidence="2" id="KW-0540">Nuclease</keyword>
<dbReference type="GO" id="GO:0004527">
    <property type="term" value="F:exonuclease activity"/>
    <property type="evidence" value="ECO:0007669"/>
    <property type="project" value="UniProtKB-KW"/>
</dbReference>
<evidence type="ECO:0000259" key="1">
    <source>
        <dbReference type="Pfam" id="PF10108"/>
    </source>
</evidence>
<comment type="caution">
    <text evidence="2">The sequence shown here is derived from an EMBL/GenBank/DDBJ whole genome shotgun (WGS) entry which is preliminary data.</text>
</comment>
<proteinExistence type="predicted"/>
<organism evidence="2 3">
    <name type="scientific">Thauera propionica</name>
    <dbReference type="NCBI Taxonomy" id="2019431"/>
    <lineage>
        <taxon>Bacteria</taxon>
        <taxon>Pseudomonadati</taxon>
        <taxon>Pseudomonadota</taxon>
        <taxon>Betaproteobacteria</taxon>
        <taxon>Rhodocyclales</taxon>
        <taxon>Zoogloeaceae</taxon>
        <taxon>Thauera</taxon>
    </lineage>
</organism>
<sequence length="275" mass="31571">MVGAAWRRLGEEVMPVLVFDIETIPDVAGIRNLYELPADLSDAEAAEWAFQQRRASHGNDFLPHHLQRVVTISCALRDAQQFRVFSLSEPDSGEGEIIQRFFDGIERYTPQIVSWNGGGFDLPVLHYRGMLNGVSAPRYWDQGEGDYHDSRDFKWNNYISRYHSRHLDLMDLLALYQPRANAPLDDLAKLMGYPGKLGMDGSAVWQAWQDGRIAEIRDYCETDVVNTYLVYLRFERMRGHLDAKAWAEEVAVVRESLGRVEAPHWQQFLAAWPQA</sequence>
<keyword evidence="3" id="KW-1185">Reference proteome</keyword>
<dbReference type="AlphaFoldDB" id="A0A235EZE1"/>
<dbReference type="Gene3D" id="3.30.420.10">
    <property type="entry name" value="Ribonuclease H-like superfamily/Ribonuclease H"/>
    <property type="match status" value="1"/>
</dbReference>
<evidence type="ECO:0000313" key="2">
    <source>
        <dbReference type="EMBL" id="OYD53795.1"/>
    </source>
</evidence>
<dbReference type="SUPFAM" id="SSF53098">
    <property type="entry name" value="Ribonuclease H-like"/>
    <property type="match status" value="1"/>
</dbReference>